<dbReference type="Proteomes" id="UP000886523">
    <property type="component" value="Unassembled WGS sequence"/>
</dbReference>
<protein>
    <submittedName>
        <fullName evidence="2">Uncharacterized protein</fullName>
    </submittedName>
</protein>
<accession>A0A9P6DRT0</accession>
<evidence type="ECO:0000313" key="3">
    <source>
        <dbReference type="Proteomes" id="UP000886523"/>
    </source>
</evidence>
<evidence type="ECO:0000313" key="2">
    <source>
        <dbReference type="EMBL" id="KAF9507910.1"/>
    </source>
</evidence>
<gene>
    <name evidence="2" type="ORF">BS47DRAFT_1350927</name>
</gene>
<proteinExistence type="predicted"/>
<feature type="region of interest" description="Disordered" evidence="1">
    <location>
        <begin position="1"/>
        <end position="24"/>
    </location>
</feature>
<dbReference type="EMBL" id="MU129069">
    <property type="protein sequence ID" value="KAF9507910.1"/>
    <property type="molecule type" value="Genomic_DNA"/>
</dbReference>
<comment type="caution">
    <text evidence="2">The sequence shown here is derived from an EMBL/GenBank/DDBJ whole genome shotgun (WGS) entry which is preliminary data.</text>
</comment>
<organism evidence="2 3">
    <name type="scientific">Hydnum rufescens UP504</name>
    <dbReference type="NCBI Taxonomy" id="1448309"/>
    <lineage>
        <taxon>Eukaryota</taxon>
        <taxon>Fungi</taxon>
        <taxon>Dikarya</taxon>
        <taxon>Basidiomycota</taxon>
        <taxon>Agaricomycotina</taxon>
        <taxon>Agaricomycetes</taxon>
        <taxon>Cantharellales</taxon>
        <taxon>Hydnaceae</taxon>
        <taxon>Hydnum</taxon>
    </lineage>
</organism>
<name>A0A9P6DRT0_9AGAM</name>
<reference evidence="2" key="1">
    <citation type="journal article" date="2020" name="Nat. Commun.">
        <title>Large-scale genome sequencing of mycorrhizal fungi provides insights into the early evolution of symbiotic traits.</title>
        <authorList>
            <person name="Miyauchi S."/>
            <person name="Kiss E."/>
            <person name="Kuo A."/>
            <person name="Drula E."/>
            <person name="Kohler A."/>
            <person name="Sanchez-Garcia M."/>
            <person name="Morin E."/>
            <person name="Andreopoulos B."/>
            <person name="Barry K.W."/>
            <person name="Bonito G."/>
            <person name="Buee M."/>
            <person name="Carver A."/>
            <person name="Chen C."/>
            <person name="Cichocki N."/>
            <person name="Clum A."/>
            <person name="Culley D."/>
            <person name="Crous P.W."/>
            <person name="Fauchery L."/>
            <person name="Girlanda M."/>
            <person name="Hayes R.D."/>
            <person name="Keri Z."/>
            <person name="LaButti K."/>
            <person name="Lipzen A."/>
            <person name="Lombard V."/>
            <person name="Magnuson J."/>
            <person name="Maillard F."/>
            <person name="Murat C."/>
            <person name="Nolan M."/>
            <person name="Ohm R.A."/>
            <person name="Pangilinan J."/>
            <person name="Pereira M.F."/>
            <person name="Perotto S."/>
            <person name="Peter M."/>
            <person name="Pfister S."/>
            <person name="Riley R."/>
            <person name="Sitrit Y."/>
            <person name="Stielow J.B."/>
            <person name="Szollosi G."/>
            <person name="Zifcakova L."/>
            <person name="Stursova M."/>
            <person name="Spatafora J.W."/>
            <person name="Tedersoo L."/>
            <person name="Vaario L.M."/>
            <person name="Yamada A."/>
            <person name="Yan M."/>
            <person name="Wang P."/>
            <person name="Xu J."/>
            <person name="Bruns T."/>
            <person name="Baldrian P."/>
            <person name="Vilgalys R."/>
            <person name="Dunand C."/>
            <person name="Henrissat B."/>
            <person name="Grigoriev I.V."/>
            <person name="Hibbett D."/>
            <person name="Nagy L.G."/>
            <person name="Martin F.M."/>
        </authorList>
    </citation>
    <scope>NUCLEOTIDE SEQUENCE</scope>
    <source>
        <strain evidence="2">UP504</strain>
    </source>
</reference>
<dbReference type="AlphaFoldDB" id="A0A9P6DRT0"/>
<sequence>MRDDPYYLVDDPPPPTPQDDELDSTPIVRLDDMPSGVLCAPFPIWRAVN</sequence>
<keyword evidence="3" id="KW-1185">Reference proteome</keyword>
<feature type="compositionally biased region" description="Low complexity" evidence="1">
    <location>
        <begin position="1"/>
        <end position="10"/>
    </location>
</feature>
<evidence type="ECO:0000256" key="1">
    <source>
        <dbReference type="SAM" id="MobiDB-lite"/>
    </source>
</evidence>